<reference evidence="2 3" key="1">
    <citation type="submission" date="2017-12" db="EMBL/GenBank/DDBJ databases">
        <title>Gene loss provides genomic basis for host adaptation in cereal stripe rust fungi.</title>
        <authorList>
            <person name="Xia C."/>
        </authorList>
    </citation>
    <scope>NUCLEOTIDE SEQUENCE [LARGE SCALE GENOMIC DNA]</scope>
    <source>
        <strain evidence="2 3">93TX-2</strain>
    </source>
</reference>
<dbReference type="VEuPathDB" id="FungiDB:PSTT_04350"/>
<comment type="caution">
    <text evidence="2">The sequence shown here is derived from an EMBL/GenBank/DDBJ whole genome shotgun (WGS) entry which is preliminary data.</text>
</comment>
<dbReference type="InterPro" id="IPR044862">
    <property type="entry name" value="Pro_4_hyd_alph_FE2OG_OXY"/>
</dbReference>
<evidence type="ECO:0000259" key="1">
    <source>
        <dbReference type="Pfam" id="PF13640"/>
    </source>
</evidence>
<accession>A0A2S4VQY0</accession>
<keyword evidence="3" id="KW-1185">Reference proteome</keyword>
<proteinExistence type="predicted"/>
<sequence>NLKADFLEGFEAITNPGSFAAWEELPTTPPAGLSVDGVGQIAMPLGEGQIRQLIAKAHQAPYGHRSETLVDLSVRNTWEINGDQLSFLNPAWQGYLLKLSKTVARKLGIDGPIRVELYKMLIYETGAMFKPHTDTEKTPGMFGTLIICLPSAHAGGEVVVRHNRASMTLKTSDARQSFACWYSDVSHEVLPVRSGYRCVLTYNLATNPGETSPAAGALELQKVTLRNTLQRWLRHSADKNATHVPSHFYHILDHEYTEASMSLEALKARDWARVQALQHLAREYPFEIFLALLEKQEDGDVEPIHSDLYEDYDSNCHDISQSEAEEKNGPHEMTDVLETSCTVKSLRKLDGTTIANDYDFDTDFCLVDDPFEQMEFSEEGYEPYMGNSGPSASHFYRGSALVMVPRDYRLGNFLAQCMSSNSQFEDNFNSALSYLKEVFSDPSDPVPLLDAMSTLFESMPKHAIIRETIPDLLKTALKHNHRKLFKAVGARHHGELPVEFFDWLKRRLNTLPDADRAEKYKTWLPSVIHGYPSVVDRTKIIARMSTNPTGDAAVSDAARTDTVTWARDQMCRCIKTFTEITERPTKTDVDVIMSALVYLDEASISTLLTNVFDRFAHAHATAFLLALLSRLKTRAAAAHPSNSDHVELYRRLSLRVFNRQRKLSDIITSTNERWSHWPPLVVSPQDLVQFANDLNDMQSSDGANLLQAFIQEINAQYTTFSTVDMRKFWMPFLYQLIPALVSRSVSLNIPAYQQLTRQFLKHLDDKTLGPCPSAPAGAIARNPQVNCTCADCVELNKFLRTVTERVGRFRVAKPRRTHLEQQITRARISCTHTTERGGSPLTLVVVKQYIIQAQVDEWTKRQKELYIAFTRNIQHEHLRSLLGDETAICSIQAISISGSFAAWGALPQNLPTGLFVHGVGEIAMPLGEEQIRQLIAKAHRAPSYYTISGQPLVDLSVRNAWEINGDQLLFLDPAWQGYLLDLSKTVASQLGINGPIRVELHKMLIYETGGMVKPHTADERTPGMFGTLIISLPSTHLGGEVVARYNNGYMILKSSDAMQSFACWYSDVLQEILPVRAGYRCVLTYNLAIRPGRFRPAAGVLDLPKIPLRKTLQHWLIDLSSSQTSEVPSHLYHALDHEYSRASVSLMNKDWARVQALQALAHELPFEIFLALLEKREDGPSERNWRKDRSTICAYDVDSDCDSGDSNCDTKDSECDSDGDTKHHELVKVSKTSFAVRSLRTLDGTTILSDYNFDPSLCLEDDPFTNLKIAKEKCKYDVEDLDASISHFYRRTVVVIVPRYNLGKYLAQCRSESKNDDDFDSAYDYLRKVFSRPSDLMLLLNSTLLLCETMSNRRISGGTTSEILQTAIYYNHYQLFQTVAGRHQGQLSDTFFDWAKDWLNTLPYAHRAQKYQTWITPVIQGYPSVTDRIRSIVKMSPIPAGEATAPDVAPPNSGTWAQDLMRQCLSTFLETPKSPAASDAVAIMTAIAYLNEATSSAIFTSIFDRFVGADALPFLLALLSRLKHQAGAGRLQVSDTVELCRSLSPRIFNRDRRFSEILTAAKAKLNSGHTGQVVTPEALVQFACDLSDLTSTDGASLVSPFMQEINSQCTTFSEDDIRQFWIPFLCKLIPSLVSRSISLSITVYAQLIRQFIKHLDGKTIGAYRQAGTGFMVTPQDLVQFACDLNKLIDTGEESSLPTFIHEINLQCTNFSTDNISKFWMPFLYQLLPALVSSSVSLNVPAYQQPIREFIQHLVRKSLGPPPHAGTGFVPRSPQLTCRCLDCGQLNEFLRSPSQRVGRFKMGQARRTHVEQELDRARIACTHSAEPSKRPSTLVVTKNYIVSPEAYRWKQKRKELFNSLNLHIQQEHLQILLARVMKRKLDYKSSLKADLKKAFDSIDTPGNFAAWEALPKIPPAAFYVNGVGEIDMPLGEEQVRRLIGKAHPARYGPGSQALIDEPVPNTWEIKADELLFIDPAWSGYLLHLSSQVAYALGFNEQIRLDLYRMLICERGAVFKPRTDAERTPGMFGTLIISLPSAYTGGEIVVNHNGECKTFRTSDATQSFACWYSDVTHEVLPVESGYRCVLTYNVAIRPGPTRPAASALDLKNVPLRHTLQRWLGDLSSSHASEAPSHLYHPLGHDGFCGSSTTATSFAELEGIDLTRVNALRGLARDFSFEIFLAFLEKRVRGTAWREGDSSDGYFGYNSNAVHYELDVVLDTSFVVCSLHTADDTIIARDYKFDPSFCLVQDPFHFLDIAEEDYEDEDDDRAYGTNWYRRSALVIVPHAKIGDYLIECTAESTENDETSESTCCNHTYEFDDWNELGSALRYLGQIDPVPSAQITHMLDAMCILYVSKPSKQLPITILLKAALEYTHYTLFQTVGIDHQGRLPIYFFDWVEKWLDALPDADRTAKYQKWIPLLIQGYPSMADSISIIKKMSNPDTPLSNSTTWERDVIRQCIQRFPETNKKPTPSDAKLMVSALFDRNEAWTDTAALLTSLFDRLPQANATAFLLNILAQLLKAHGRAVHPPTSETIELYRNLSLRVFNPKRRLSSLITASKAKEASRNGLEVSIKAWHGAHEKYEKKTSGLVVTPKALVQFACDLTDLIRTDAADLLRPFIQEITAQCITFSTDDLRELWMPFLYQLILALSSPAIPLDTPTYQQLTRQLLKNFEDKAIGPFPQAGLNFPVPEVECSCEECGKLNRFLRNTCERTVRFQVADRMRKHLWGHLKRARIACTVKDIVTDKDCKTLVVTKQHTLQDMVNGWKRRQNKVYGMLTRNIPRQHLESLLGVDEAARVRSLAARRQAATKPHGLLI</sequence>
<dbReference type="PANTHER" id="PTHR33099">
    <property type="entry name" value="FE2OG DIOXYGENASE DOMAIN-CONTAINING PROTEIN"/>
    <property type="match status" value="1"/>
</dbReference>
<gene>
    <name evidence="2" type="ORF">PSHT_08244</name>
</gene>
<dbReference type="OrthoDB" id="124582at2759"/>
<evidence type="ECO:0000313" key="2">
    <source>
        <dbReference type="EMBL" id="POW11951.1"/>
    </source>
</evidence>
<dbReference type="EMBL" id="PKSM01000107">
    <property type="protein sequence ID" value="POW11951.1"/>
    <property type="molecule type" value="Genomic_DNA"/>
</dbReference>
<organism evidence="2 3">
    <name type="scientific">Puccinia striiformis</name>
    <dbReference type="NCBI Taxonomy" id="27350"/>
    <lineage>
        <taxon>Eukaryota</taxon>
        <taxon>Fungi</taxon>
        <taxon>Dikarya</taxon>
        <taxon>Basidiomycota</taxon>
        <taxon>Pucciniomycotina</taxon>
        <taxon>Pucciniomycetes</taxon>
        <taxon>Pucciniales</taxon>
        <taxon>Pucciniaceae</taxon>
        <taxon>Puccinia</taxon>
    </lineage>
</organism>
<dbReference type="Proteomes" id="UP000238274">
    <property type="component" value="Unassembled WGS sequence"/>
</dbReference>
<dbReference type="Gene3D" id="2.60.120.620">
    <property type="entry name" value="q2cbj1_9rhob like domain"/>
    <property type="match status" value="3"/>
</dbReference>
<feature type="non-terminal residue" evidence="2">
    <location>
        <position position="1"/>
    </location>
</feature>
<feature type="domain" description="Prolyl 4-hydroxylase alpha subunit Fe(2+) 2OG dioxygenase" evidence="1">
    <location>
        <begin position="120"/>
        <end position="203"/>
    </location>
</feature>
<reference evidence="3" key="3">
    <citation type="journal article" date="2018" name="Mol. Plant Microbe Interact.">
        <title>Genome sequence resources for the wheat stripe rust pathogen (Puccinia striiformis f. sp. tritici) and the barley stripe rust pathogen (Puccinia striiformis f. sp. hordei).</title>
        <authorList>
            <person name="Xia C."/>
            <person name="Wang M."/>
            <person name="Yin C."/>
            <person name="Cornejo O.E."/>
            <person name="Hulbert S.H."/>
            <person name="Chen X."/>
        </authorList>
    </citation>
    <scope>NUCLEOTIDE SEQUENCE [LARGE SCALE GENOMIC DNA]</scope>
    <source>
        <strain evidence="3">93TX-2</strain>
    </source>
</reference>
<evidence type="ECO:0000313" key="3">
    <source>
        <dbReference type="Proteomes" id="UP000238274"/>
    </source>
</evidence>
<feature type="non-terminal residue" evidence="2">
    <location>
        <position position="2814"/>
    </location>
</feature>
<dbReference type="Pfam" id="PF13640">
    <property type="entry name" value="2OG-FeII_Oxy_3"/>
    <property type="match status" value="1"/>
</dbReference>
<dbReference type="PANTHER" id="PTHR33099:SF7">
    <property type="entry name" value="MYND-TYPE DOMAIN-CONTAINING PROTEIN"/>
    <property type="match status" value="1"/>
</dbReference>
<dbReference type="VEuPathDB" id="FungiDB:PSHT_08244"/>
<protein>
    <recommendedName>
        <fullName evidence="1">Prolyl 4-hydroxylase alpha subunit Fe(2+) 2OG dioxygenase domain-containing protein</fullName>
    </recommendedName>
</protein>
<name>A0A2S4VQY0_9BASI</name>
<reference evidence="3" key="2">
    <citation type="journal article" date="2018" name="BMC Genomics">
        <title>Genomic insights into host adaptation between the wheat stripe rust pathogen (Puccinia striiformis f. sp. tritici) and the barley stripe rust pathogen (Puccinia striiformis f. sp. hordei).</title>
        <authorList>
            <person name="Xia C."/>
            <person name="Wang M."/>
            <person name="Yin C."/>
            <person name="Cornejo O.E."/>
            <person name="Hulbert S.H."/>
            <person name="Chen X."/>
        </authorList>
    </citation>
    <scope>NUCLEOTIDE SEQUENCE [LARGE SCALE GENOMIC DNA]</scope>
    <source>
        <strain evidence="3">93TX-2</strain>
    </source>
</reference>